<dbReference type="Pfam" id="PF22917">
    <property type="entry name" value="PRISE"/>
    <property type="match status" value="1"/>
</dbReference>
<evidence type="ECO:0000313" key="2">
    <source>
        <dbReference type="EMBL" id="KXH57056.1"/>
    </source>
</evidence>
<dbReference type="OrthoDB" id="1731983at2759"/>
<dbReference type="Gene3D" id="3.40.50.720">
    <property type="entry name" value="NAD(P)-binding Rossmann-like Domain"/>
    <property type="match status" value="1"/>
</dbReference>
<dbReference type="PANTHER" id="PTHR32487:SF29">
    <property type="entry name" value="NAD-DEPENDENT EPIMERASE_DEHYDRATASE DOMAIN-CONTAINING PROTEIN"/>
    <property type="match status" value="1"/>
</dbReference>
<organism evidence="2 3">
    <name type="scientific">Colletotrichum nymphaeae SA-01</name>
    <dbReference type="NCBI Taxonomy" id="1460502"/>
    <lineage>
        <taxon>Eukaryota</taxon>
        <taxon>Fungi</taxon>
        <taxon>Dikarya</taxon>
        <taxon>Ascomycota</taxon>
        <taxon>Pezizomycotina</taxon>
        <taxon>Sordariomycetes</taxon>
        <taxon>Hypocreomycetidae</taxon>
        <taxon>Glomerellales</taxon>
        <taxon>Glomerellaceae</taxon>
        <taxon>Colletotrichum</taxon>
        <taxon>Colletotrichum acutatum species complex</taxon>
    </lineage>
</organism>
<proteinExistence type="predicted"/>
<dbReference type="SUPFAM" id="SSF51735">
    <property type="entry name" value="NAD(P)-binding Rossmann-fold domains"/>
    <property type="match status" value="1"/>
</dbReference>
<protein>
    <recommendedName>
        <fullName evidence="1">PRISE-like Rossmann-fold domain-containing protein</fullName>
    </recommendedName>
</protein>
<reference evidence="2 3" key="1">
    <citation type="submission" date="2014-02" db="EMBL/GenBank/DDBJ databases">
        <title>The genome sequence of Colletotrichum nymphaeae SA-01.</title>
        <authorList>
            <person name="Baroncelli R."/>
            <person name="Thon M.R."/>
        </authorList>
    </citation>
    <scope>NUCLEOTIDE SEQUENCE [LARGE SCALE GENOMIC DNA]</scope>
    <source>
        <strain evidence="2 3">SA-01</strain>
    </source>
</reference>
<keyword evidence="3" id="KW-1185">Reference proteome</keyword>
<dbReference type="CDD" id="cd08948">
    <property type="entry name" value="5beta-POR_like_SDR_a"/>
    <property type="match status" value="1"/>
</dbReference>
<sequence>MSEPRDNTILVSKHGIYRSLPVYPSTHKDYVALVVGANGLTGTHMAKVLGASPRRWQKVYCLSRSLPSADFPSNIDFVQSDLLAGTEELGCTLKALNVNIDYVFFFAYTQPPPSNGGRLWSNVDEMVSSNSTLLANLLHALDYADIKPRRFLLQTGGKNYGVHLGPTKTPQEEWFPRCDLEPNFYYYQEDFLWEWSRKHATEWTISMPSFIIGAVPHCQMTLALPLGIYAAVSAYLGEPLVFLGDISAWTAVQRNTSAMLNAYFAEWLALEETAANEKFNSTDGTIWTWEMMFPRIADWYGIKVEGPGSDDSSDYITVPARDRLPPRGYKSKARPRFRSMTTSWAKQPKVQTAWKMMVEEHGLKDSCMDNIESTFAILDGAMIFPNSGVMSTDKARKRGWNGYVDSYESLLEALDELAELKLLPPVPKAQVQFS</sequence>
<evidence type="ECO:0000313" key="3">
    <source>
        <dbReference type="Proteomes" id="UP000070054"/>
    </source>
</evidence>
<dbReference type="InterPro" id="IPR036291">
    <property type="entry name" value="NAD(P)-bd_dom_sf"/>
</dbReference>
<feature type="domain" description="PRISE-like Rossmann-fold" evidence="1">
    <location>
        <begin position="32"/>
        <end position="314"/>
    </location>
</feature>
<accession>A0A135U9I2</accession>
<dbReference type="InterPro" id="IPR055222">
    <property type="entry name" value="PRISE-like_Rossmann-fold"/>
</dbReference>
<name>A0A135U9I2_9PEZI</name>
<dbReference type="EMBL" id="JEMN01000758">
    <property type="protein sequence ID" value="KXH57056.1"/>
    <property type="molecule type" value="Genomic_DNA"/>
</dbReference>
<dbReference type="PANTHER" id="PTHR32487">
    <property type="entry name" value="3-OXO-DELTA(4,5)-STEROID 5-BETA-REDUCTASE"/>
    <property type="match status" value="1"/>
</dbReference>
<evidence type="ECO:0000259" key="1">
    <source>
        <dbReference type="Pfam" id="PF22917"/>
    </source>
</evidence>
<dbReference type="Proteomes" id="UP000070054">
    <property type="component" value="Unassembled WGS sequence"/>
</dbReference>
<dbReference type="AlphaFoldDB" id="A0A135U9I2"/>
<comment type="caution">
    <text evidence="2">The sequence shown here is derived from an EMBL/GenBank/DDBJ whole genome shotgun (WGS) entry which is preliminary data.</text>
</comment>
<gene>
    <name evidence="2" type="ORF">CNYM01_10760</name>
</gene>